<evidence type="ECO:0000256" key="2">
    <source>
        <dbReference type="SAM" id="MobiDB-lite"/>
    </source>
</evidence>
<feature type="compositionally biased region" description="Low complexity" evidence="2">
    <location>
        <begin position="1028"/>
        <end position="1056"/>
    </location>
</feature>
<dbReference type="InParanoid" id="A0A2K3DR24"/>
<reference evidence="3 4" key="1">
    <citation type="journal article" date="2007" name="Science">
        <title>The Chlamydomonas genome reveals the evolution of key animal and plant functions.</title>
        <authorList>
            <person name="Merchant S.S."/>
            <person name="Prochnik S.E."/>
            <person name="Vallon O."/>
            <person name="Harris E.H."/>
            <person name="Karpowicz S.J."/>
            <person name="Witman G.B."/>
            <person name="Terry A."/>
            <person name="Salamov A."/>
            <person name="Fritz-Laylin L.K."/>
            <person name="Marechal-Drouard L."/>
            <person name="Marshall W.F."/>
            <person name="Qu L.H."/>
            <person name="Nelson D.R."/>
            <person name="Sanderfoot A.A."/>
            <person name="Spalding M.H."/>
            <person name="Kapitonov V.V."/>
            <person name="Ren Q."/>
            <person name="Ferris P."/>
            <person name="Lindquist E."/>
            <person name="Shapiro H."/>
            <person name="Lucas S.M."/>
            <person name="Grimwood J."/>
            <person name="Schmutz J."/>
            <person name="Cardol P."/>
            <person name="Cerutti H."/>
            <person name="Chanfreau G."/>
            <person name="Chen C.L."/>
            <person name="Cognat V."/>
            <person name="Croft M.T."/>
            <person name="Dent R."/>
            <person name="Dutcher S."/>
            <person name="Fernandez E."/>
            <person name="Fukuzawa H."/>
            <person name="Gonzalez-Ballester D."/>
            <person name="Gonzalez-Halphen D."/>
            <person name="Hallmann A."/>
            <person name="Hanikenne M."/>
            <person name="Hippler M."/>
            <person name="Inwood W."/>
            <person name="Jabbari K."/>
            <person name="Kalanon M."/>
            <person name="Kuras R."/>
            <person name="Lefebvre P.A."/>
            <person name="Lemaire S.D."/>
            <person name="Lobanov A.V."/>
            <person name="Lohr M."/>
            <person name="Manuell A."/>
            <person name="Meier I."/>
            <person name="Mets L."/>
            <person name="Mittag M."/>
            <person name="Mittelmeier T."/>
            <person name="Moroney J.V."/>
            <person name="Moseley J."/>
            <person name="Napoli C."/>
            <person name="Nedelcu A.M."/>
            <person name="Niyogi K."/>
            <person name="Novoselov S.V."/>
            <person name="Paulsen I.T."/>
            <person name="Pazour G."/>
            <person name="Purton S."/>
            <person name="Ral J.P."/>
            <person name="Riano-Pachon D.M."/>
            <person name="Riekhof W."/>
            <person name="Rymarquis L."/>
            <person name="Schroda M."/>
            <person name="Stern D."/>
            <person name="Umen J."/>
            <person name="Willows R."/>
            <person name="Wilson N."/>
            <person name="Zimmer S.L."/>
            <person name="Allmer J."/>
            <person name="Balk J."/>
            <person name="Bisova K."/>
            <person name="Chen C.J."/>
            <person name="Elias M."/>
            <person name="Gendler K."/>
            <person name="Hauser C."/>
            <person name="Lamb M.R."/>
            <person name="Ledford H."/>
            <person name="Long J.C."/>
            <person name="Minagawa J."/>
            <person name="Page M.D."/>
            <person name="Pan J."/>
            <person name="Pootakham W."/>
            <person name="Roje S."/>
            <person name="Rose A."/>
            <person name="Stahlberg E."/>
            <person name="Terauchi A.M."/>
            <person name="Yang P."/>
            <person name="Ball S."/>
            <person name="Bowler C."/>
            <person name="Dieckmann C.L."/>
            <person name="Gladyshev V.N."/>
            <person name="Green P."/>
            <person name="Jorgensen R."/>
            <person name="Mayfield S."/>
            <person name="Mueller-Roeber B."/>
            <person name="Rajamani S."/>
            <person name="Sayre R.T."/>
            <person name="Brokstein P."/>
            <person name="Dubchak I."/>
            <person name="Goodstein D."/>
            <person name="Hornick L."/>
            <person name="Huang Y.W."/>
            <person name="Jhaveri J."/>
            <person name="Luo Y."/>
            <person name="Martinez D."/>
            <person name="Ngau W.C."/>
            <person name="Otillar B."/>
            <person name="Poliakov A."/>
            <person name="Porter A."/>
            <person name="Szajkowski L."/>
            <person name="Werner G."/>
            <person name="Zhou K."/>
            <person name="Grigoriev I.V."/>
            <person name="Rokhsar D.S."/>
            <person name="Grossman A.R."/>
        </authorList>
    </citation>
    <scope>NUCLEOTIDE SEQUENCE [LARGE SCALE GENOMIC DNA]</scope>
    <source>
        <strain evidence="4">CC-503</strain>
    </source>
</reference>
<organism evidence="3 4">
    <name type="scientific">Chlamydomonas reinhardtii</name>
    <name type="common">Chlamydomonas smithii</name>
    <dbReference type="NCBI Taxonomy" id="3055"/>
    <lineage>
        <taxon>Eukaryota</taxon>
        <taxon>Viridiplantae</taxon>
        <taxon>Chlorophyta</taxon>
        <taxon>core chlorophytes</taxon>
        <taxon>Chlorophyceae</taxon>
        <taxon>CS clade</taxon>
        <taxon>Chlamydomonadales</taxon>
        <taxon>Chlamydomonadaceae</taxon>
        <taxon>Chlamydomonas</taxon>
    </lineage>
</organism>
<feature type="region of interest" description="Disordered" evidence="2">
    <location>
        <begin position="703"/>
        <end position="755"/>
    </location>
</feature>
<accession>A0A2K3DR24</accession>
<feature type="compositionally biased region" description="Low complexity" evidence="2">
    <location>
        <begin position="1415"/>
        <end position="1424"/>
    </location>
</feature>
<dbReference type="GeneID" id="5716964"/>
<dbReference type="OrthoDB" id="568337at2759"/>
<evidence type="ECO:0000313" key="3">
    <source>
        <dbReference type="EMBL" id="PNW82957.1"/>
    </source>
</evidence>
<keyword evidence="4" id="KW-1185">Reference proteome</keyword>
<keyword evidence="1" id="KW-0175">Coiled coil</keyword>
<dbReference type="Proteomes" id="UP000006906">
    <property type="component" value="Chromosome 6"/>
</dbReference>
<protein>
    <submittedName>
        <fullName evidence="3">Uncharacterized protein</fullName>
    </submittedName>
</protein>
<feature type="compositionally biased region" description="Polar residues" evidence="2">
    <location>
        <begin position="1018"/>
        <end position="1027"/>
    </location>
</feature>
<gene>
    <name evidence="3" type="ORF">CHLRE_06g301150v5</name>
</gene>
<dbReference type="OMA" id="QECTERW"/>
<dbReference type="PaxDb" id="3055-EDP05006"/>
<feature type="compositionally biased region" description="Low complexity" evidence="2">
    <location>
        <begin position="486"/>
        <end position="523"/>
    </location>
</feature>
<feature type="coiled-coil region" evidence="1">
    <location>
        <begin position="248"/>
        <end position="431"/>
    </location>
</feature>
<evidence type="ECO:0000256" key="1">
    <source>
        <dbReference type="SAM" id="Coils"/>
    </source>
</evidence>
<feature type="compositionally biased region" description="Polar residues" evidence="2">
    <location>
        <begin position="1368"/>
        <end position="1378"/>
    </location>
</feature>
<name>A0A2K3DR24_CHLRE</name>
<feature type="region of interest" description="Disordered" evidence="2">
    <location>
        <begin position="1364"/>
        <end position="1424"/>
    </location>
</feature>
<evidence type="ECO:0000313" key="4">
    <source>
        <dbReference type="Proteomes" id="UP000006906"/>
    </source>
</evidence>
<dbReference type="ExpressionAtlas" id="A0A2K3DR24">
    <property type="expression patterns" value="baseline and differential"/>
</dbReference>
<feature type="compositionally biased region" description="Polar residues" evidence="2">
    <location>
        <begin position="1319"/>
        <end position="1338"/>
    </location>
</feature>
<feature type="compositionally biased region" description="Low complexity" evidence="2">
    <location>
        <begin position="614"/>
        <end position="640"/>
    </location>
</feature>
<feature type="coiled-coil region" evidence="1">
    <location>
        <begin position="108"/>
        <end position="219"/>
    </location>
</feature>
<feature type="region of interest" description="Disordered" evidence="2">
    <location>
        <begin position="881"/>
        <end position="906"/>
    </location>
</feature>
<feature type="compositionally biased region" description="Low complexity" evidence="2">
    <location>
        <begin position="712"/>
        <end position="725"/>
    </location>
</feature>
<feature type="region of interest" description="Disordered" evidence="2">
    <location>
        <begin position="1083"/>
        <end position="1143"/>
    </location>
</feature>
<feature type="region of interest" description="Disordered" evidence="2">
    <location>
        <begin position="1184"/>
        <end position="1230"/>
    </location>
</feature>
<dbReference type="RefSeq" id="XP_042924306.1">
    <property type="nucleotide sequence ID" value="XM_043063600.1"/>
</dbReference>
<feature type="region of interest" description="Disordered" evidence="2">
    <location>
        <begin position="772"/>
        <end position="803"/>
    </location>
</feature>
<dbReference type="Gramene" id="PNW82957">
    <property type="protein sequence ID" value="PNW82957"/>
    <property type="gene ID" value="CHLRE_06g301150v5"/>
</dbReference>
<feature type="compositionally biased region" description="Low complexity" evidence="2">
    <location>
        <begin position="772"/>
        <end position="782"/>
    </location>
</feature>
<sequence length="1450" mass="147685">MASAAGSDVAPDVMDADAQQQQQHDVWAELFGLVQGLGENVGLALQALTPSPDDKAVSAITKKRLAIRSVQGLKQSQVGIQALVEHLKALQAASQTWQRSMMYASKSHQELMEQIESTTQELGSVSERLRSVEAQRIAAVRDAETLRARVTHLEGLAADLQAGLKQKEEELETVQFTAHESQADASRAAQQEDRLRQAAAQAEERAHAAVAALDGAKTEAAKAHVLAERHQQVVAKLTADNLMFLMQLKKAEADLATANQERAQLRLAAEQQRGPWFDQVRAGVEERVKQAMQRSVEMEARLERQAVEHAQQVAELERRRQDLAAELGAVRGQADDLQQRLTGAEDGQASADKRCAAAESVAADLRQRLEDLSAENRVLQDSVKAMRQECTERWVSEQAALGRVGGLDERIAALEAALSQQAAAAAALQRQLDTQIGVNRQLMSRKEEVEWQLMAAMAKVDGGAADGPVPLNLLVSGLLQVGGGQQQQSQQPAQQQPQQQSQQQQAQQPPHQPLQQQAQNPPLRASTAAELPPSEPAVCDATQLETTSTRGQAARPAAAAAGSSTQAQQPRPSLQGHGLSANGHGSTSHTLDASDARSAAAYEPARTPAMPSTAFAAAAEHSAAPAPALTQPATSQPHAVPTAAAAVQAAPPAAAEAVAVAAGTHQELVAASALQPEPTLALHDNDFDMYSLAPAATYSRDTQAAGGGYSAGSGPAASVPGHAASTPGPQRAGTYQPATGQRSASGLSTGAGGATDANARWASVEAASTVLSSPPSSVVISTEPGSPPAEVAPDRPPASSARAPTARLPLTIRTGPITPAAGGLAVVHASEAQQAAARAGALERQGSLHEGGDIWIGDAVSPTSSDSSDFLGGGGGIIVHRSTHGAPGDADGSSSAAGPRCSNDGDRAGLTASRAVLQELQEQLQIHLIAPSIAQRESAAATAHSAAASSQAAAAAAAAAAALDDDWRPRGAAVPAPTEWIRPAQTKTPAAYTADPDADFIRSRPTTTAGGSRGNGITVGTRSTFSIRTTTAAPARPAAKPAPPSATAGTASGSPALPSMHGGSDPAAGVFSIMHSLTSATSRLRQAGSPTHPAFASASSSRAVTPASPQPPPSIHAATTSHNTSAAADPPVPSRVQQGPVYHATAGPLGGDVVADIARWSAAGDGAAHLSAATTIGSAQTFQAGAAGGQRDGLSAPQESQRGAEPAPQSPVYSRASLSSPRSPPHPAFLIRTVGPSVAATSGLAAASMPAASSAGSGQGYVSSIAMPGSASAAAAAVSDLAVVEPSGALRPRVSFQGLGPVGDTGGDGVRGASGGLSTQASFTSNQSAGLSHRNGSAKSVRFSNDGEVADAVARRSQDFGYARGSAGWTTQQPTAAQRASPPPYKSQGPLQHPALVVASPAKPKQADDAEPAAERLAAAGPDAAVPAVRRYSAAGVAVTAAVSRGQPQQ</sequence>
<feature type="compositionally biased region" description="Low complexity" evidence="2">
    <location>
        <begin position="885"/>
        <end position="899"/>
    </location>
</feature>
<feature type="region of interest" description="Disordered" evidence="2">
    <location>
        <begin position="1300"/>
        <end position="1343"/>
    </location>
</feature>
<feature type="compositionally biased region" description="Low complexity" evidence="2">
    <location>
        <begin position="1116"/>
        <end position="1128"/>
    </location>
</feature>
<feature type="compositionally biased region" description="Low complexity" evidence="2">
    <location>
        <begin position="549"/>
        <end position="570"/>
    </location>
</feature>
<dbReference type="EMBL" id="CM008967">
    <property type="protein sequence ID" value="PNW82957.1"/>
    <property type="molecule type" value="Genomic_DNA"/>
</dbReference>
<proteinExistence type="predicted"/>
<dbReference type="SUPFAM" id="SSF90257">
    <property type="entry name" value="Myosin rod fragments"/>
    <property type="match status" value="1"/>
</dbReference>
<dbReference type="KEGG" id="cre:CHLRE_06g301150v5"/>
<feature type="region of interest" description="Disordered" evidence="2">
    <location>
        <begin position="997"/>
        <end position="1063"/>
    </location>
</feature>
<feature type="compositionally biased region" description="Gly residues" evidence="2">
    <location>
        <begin position="1300"/>
        <end position="1315"/>
    </location>
</feature>
<feature type="region of interest" description="Disordered" evidence="2">
    <location>
        <begin position="484"/>
        <end position="640"/>
    </location>
</feature>